<proteinExistence type="inferred from homology"/>
<dbReference type="Gene3D" id="3.60.15.10">
    <property type="entry name" value="Ribonuclease Z/Hydroxyacylglutathione hydrolase-like"/>
    <property type="match status" value="1"/>
</dbReference>
<evidence type="ECO:0000259" key="3">
    <source>
        <dbReference type="SMART" id="SM00849"/>
    </source>
</evidence>
<dbReference type="InterPro" id="IPR036866">
    <property type="entry name" value="RibonucZ/Hydroxyglut_hydro"/>
</dbReference>
<gene>
    <name evidence="4" type="ORF">EXN24_06230</name>
</gene>
<comment type="caution">
    <text evidence="4">The sequence shown here is derived from an EMBL/GenBank/DDBJ whole genome shotgun (WGS) entry which is preliminary data.</text>
</comment>
<dbReference type="AlphaFoldDB" id="A0AA94VFH7"/>
<accession>A0AA94VFH7</accession>
<evidence type="ECO:0000256" key="2">
    <source>
        <dbReference type="HAMAP-Rule" id="MF_00457"/>
    </source>
</evidence>
<dbReference type="PANTHER" id="PTHR43546:SF3">
    <property type="entry name" value="UPF0173 METAL-DEPENDENT HYDROLASE MJ1163"/>
    <property type="match status" value="1"/>
</dbReference>
<reference evidence="4 5" key="1">
    <citation type="journal article" date="2019" name="Appl. Microbiol. Biotechnol.">
        <title>Differential efficiency of wild type rhizogenic strains for rol gene transformation of plants.</title>
        <authorList>
            <person name="Desmet S."/>
            <person name="De Keyser E."/>
            <person name="Van Vaerenbergh J."/>
            <person name="Baeyen S."/>
            <person name="Van Huylenbroeck J."/>
            <person name="Geelen D."/>
            <person name="Dhooghe E."/>
        </authorList>
    </citation>
    <scope>NUCLEOTIDE SEQUENCE [LARGE SCALE GENOMIC DNA]</scope>
    <source>
        <strain evidence="4 5">B 4.1</strain>
    </source>
</reference>
<evidence type="ECO:0000313" key="5">
    <source>
        <dbReference type="Proteomes" id="UP000320858"/>
    </source>
</evidence>
<dbReference type="EMBL" id="SGOB01000001">
    <property type="protein sequence ID" value="TRA91099.1"/>
    <property type="molecule type" value="Genomic_DNA"/>
</dbReference>
<dbReference type="SUPFAM" id="SSF56281">
    <property type="entry name" value="Metallo-hydrolase/oxidoreductase"/>
    <property type="match status" value="1"/>
</dbReference>
<dbReference type="PANTHER" id="PTHR43546">
    <property type="entry name" value="UPF0173 METAL-DEPENDENT HYDROLASE MJ1163-RELATED"/>
    <property type="match status" value="1"/>
</dbReference>
<evidence type="ECO:0000256" key="1">
    <source>
        <dbReference type="ARBA" id="ARBA00022801"/>
    </source>
</evidence>
<protein>
    <recommendedName>
        <fullName evidence="2">UPF0173 metal-dependent hydrolase EXN24_06230</fullName>
    </recommendedName>
</protein>
<evidence type="ECO:0000313" key="4">
    <source>
        <dbReference type="EMBL" id="TRA91099.1"/>
    </source>
</evidence>
<dbReference type="NCBIfam" id="NF001911">
    <property type="entry name" value="PRK00685.1"/>
    <property type="match status" value="1"/>
</dbReference>
<sequence length="382" mass="41944">MKRFRELLDGKYRHVVRCPLSFSDEFGAQHQTLDRLVPAIDFFRISGQADRFDDSALLDDRIGAFDLQILDQRYLVTIRKHVACRIAHFVRAQSFCGQLGRRPPFAGRLVIHVIVIIRGHCRLSEISVVRLFKPSYVIIYGQYKGELPMKITWLGHSAFRLENGSAKILIDPFFTGNPGFAGQDAKSAAEGITHILLTHGHGDHVGDTVQLARETGATVLANADLAAWLSTKGVAKVDMGNTGGTVHFDGFSVTFTNALHSSAQITEDGVSHSLGNANGLMLHFEDGPAVYHMGDTDIFSDMKLINELHQPDIGLVPIGDRFTMGGAVAALACQRFFKFANVIPCHYGSFPIVDQTPEKFVAGMEGSDARVHTPKPGEILSF</sequence>
<name>A0AA94VFH7_RHIRH</name>
<dbReference type="GO" id="GO:0016787">
    <property type="term" value="F:hydrolase activity"/>
    <property type="evidence" value="ECO:0007669"/>
    <property type="project" value="UniProtKB-UniRule"/>
</dbReference>
<dbReference type="InterPro" id="IPR022877">
    <property type="entry name" value="UPF0173"/>
</dbReference>
<dbReference type="Pfam" id="PF12706">
    <property type="entry name" value="Lactamase_B_2"/>
    <property type="match status" value="1"/>
</dbReference>
<feature type="domain" description="Metallo-beta-lactamase" evidence="3">
    <location>
        <begin position="155"/>
        <end position="346"/>
    </location>
</feature>
<dbReference type="InterPro" id="IPR001279">
    <property type="entry name" value="Metallo-B-lactamas"/>
</dbReference>
<organism evidence="4 5">
    <name type="scientific">Rhizobium rhizogenes</name>
    <name type="common">Agrobacterium rhizogenes</name>
    <dbReference type="NCBI Taxonomy" id="359"/>
    <lineage>
        <taxon>Bacteria</taxon>
        <taxon>Pseudomonadati</taxon>
        <taxon>Pseudomonadota</taxon>
        <taxon>Alphaproteobacteria</taxon>
        <taxon>Hyphomicrobiales</taxon>
        <taxon>Rhizobiaceae</taxon>
        <taxon>Rhizobium/Agrobacterium group</taxon>
        <taxon>Rhizobium</taxon>
    </lineage>
</organism>
<comment type="similarity">
    <text evidence="2">Belongs to the UPF0173 family.</text>
</comment>
<dbReference type="Proteomes" id="UP000320858">
    <property type="component" value="Unassembled WGS sequence"/>
</dbReference>
<keyword evidence="1 2" id="KW-0378">Hydrolase</keyword>
<dbReference type="InterPro" id="IPR050114">
    <property type="entry name" value="UPF0173_UPF0282_UlaG_hydrolase"/>
</dbReference>
<dbReference type="HAMAP" id="MF_00457">
    <property type="entry name" value="UPF0173"/>
    <property type="match status" value="1"/>
</dbReference>
<dbReference type="SMART" id="SM00849">
    <property type="entry name" value="Lactamase_B"/>
    <property type="match status" value="1"/>
</dbReference>